<gene>
    <name evidence="6" type="ORF">H8S09_07755</name>
</gene>
<keyword evidence="7" id="KW-1185">Reference proteome</keyword>
<evidence type="ECO:0000259" key="5">
    <source>
        <dbReference type="Pfam" id="PF24827"/>
    </source>
</evidence>
<accession>A0A8I0DTU5</accession>
<dbReference type="InterPro" id="IPR053138">
    <property type="entry name" value="N-alpha-Ac-DABA_deacetylase"/>
</dbReference>
<sequence>MIETVASADMLIDEVMRVKKNRLAPDFATGKEKRLSIVSGVHGDEVAGQYICYEVIRRIKKDFDKLKGIVDIYPFINPMGLEAQVRDVPVFDIDMNTLFPGSTEGTVGEYTAALVLQDIKGSDICVDLHSSSVYLKELPQVRVNSDIADDILPYAARMNTDVVWVHPSSTVMEGSLAYSLNEIGVKSMVVESGVALMIDYDYADQIVEGLFSLMEYMGIWDGCAYNTHMPKIARDTDVSFVNAESSGIFIPKVKHSGVVEKGDVIGQIVNVLTGSVEETILSPRRGVVFSLRAYPVIEEGSLVARIFGGVTNNA</sequence>
<proteinExistence type="predicted"/>
<dbReference type="PANTHER" id="PTHR37326:SF1">
    <property type="entry name" value="BLL3975 PROTEIN"/>
    <property type="match status" value="1"/>
</dbReference>
<feature type="domain" description="Succinylglutamate desuccinylase/Aspartoacylase catalytic" evidence="5">
    <location>
        <begin position="33"/>
        <end position="216"/>
    </location>
</feature>
<keyword evidence="4" id="KW-0862">Zinc</keyword>
<dbReference type="SUPFAM" id="SSF53187">
    <property type="entry name" value="Zn-dependent exopeptidases"/>
    <property type="match status" value="1"/>
</dbReference>
<dbReference type="GO" id="GO:0016788">
    <property type="term" value="F:hydrolase activity, acting on ester bonds"/>
    <property type="evidence" value="ECO:0007669"/>
    <property type="project" value="InterPro"/>
</dbReference>
<keyword evidence="2" id="KW-0479">Metal-binding</keyword>
<protein>
    <submittedName>
        <fullName evidence="6">Succinylglutamate desuccinylase/aspartoacylase family protein</fullName>
    </submittedName>
</protein>
<evidence type="ECO:0000256" key="2">
    <source>
        <dbReference type="ARBA" id="ARBA00022723"/>
    </source>
</evidence>
<dbReference type="AlphaFoldDB" id="A0A8I0DTU5"/>
<dbReference type="GO" id="GO:0046872">
    <property type="term" value="F:metal ion binding"/>
    <property type="evidence" value="ECO:0007669"/>
    <property type="project" value="UniProtKB-KW"/>
</dbReference>
<evidence type="ECO:0000256" key="4">
    <source>
        <dbReference type="ARBA" id="ARBA00022833"/>
    </source>
</evidence>
<evidence type="ECO:0000313" key="7">
    <source>
        <dbReference type="Proteomes" id="UP000615234"/>
    </source>
</evidence>
<reference evidence="6 7" key="1">
    <citation type="submission" date="2020-08" db="EMBL/GenBank/DDBJ databases">
        <title>Genome public.</title>
        <authorList>
            <person name="Liu C."/>
            <person name="Sun Q."/>
        </authorList>
    </citation>
    <scope>NUCLEOTIDE SEQUENCE [LARGE SCALE GENOMIC DNA]</scope>
    <source>
        <strain evidence="6 7">NSJ-10</strain>
    </source>
</reference>
<evidence type="ECO:0000256" key="1">
    <source>
        <dbReference type="ARBA" id="ARBA00001947"/>
    </source>
</evidence>
<dbReference type="EMBL" id="JACOOX010000004">
    <property type="protein sequence ID" value="MBC5662784.1"/>
    <property type="molecule type" value="Genomic_DNA"/>
</dbReference>
<dbReference type="Pfam" id="PF24827">
    <property type="entry name" value="AstE_AspA_cat"/>
    <property type="match status" value="1"/>
</dbReference>
<comment type="cofactor">
    <cofactor evidence="1">
        <name>Zn(2+)</name>
        <dbReference type="ChEBI" id="CHEBI:29105"/>
    </cofactor>
</comment>
<evidence type="ECO:0000313" key="6">
    <source>
        <dbReference type="EMBL" id="MBC5662784.1"/>
    </source>
</evidence>
<dbReference type="PANTHER" id="PTHR37326">
    <property type="entry name" value="BLL3975 PROTEIN"/>
    <property type="match status" value="1"/>
</dbReference>
<comment type="caution">
    <text evidence="6">The sequence shown here is derived from an EMBL/GenBank/DDBJ whole genome shotgun (WGS) entry which is preliminary data.</text>
</comment>
<dbReference type="RefSeq" id="WP_117785519.1">
    <property type="nucleotide sequence ID" value="NZ_JACOOX010000004.1"/>
</dbReference>
<dbReference type="Gene3D" id="3.40.630.10">
    <property type="entry name" value="Zn peptidases"/>
    <property type="match status" value="1"/>
</dbReference>
<keyword evidence="3" id="KW-0378">Hydrolase</keyword>
<dbReference type="Proteomes" id="UP000615234">
    <property type="component" value="Unassembled WGS sequence"/>
</dbReference>
<organism evidence="6 7">
    <name type="scientific">Coprococcus hominis</name>
    <name type="common">ex Liu et al. 2022</name>
    <dbReference type="NCBI Taxonomy" id="2763039"/>
    <lineage>
        <taxon>Bacteria</taxon>
        <taxon>Bacillati</taxon>
        <taxon>Bacillota</taxon>
        <taxon>Clostridia</taxon>
        <taxon>Lachnospirales</taxon>
        <taxon>Lachnospiraceae</taxon>
        <taxon>Coprococcus</taxon>
    </lineage>
</organism>
<name>A0A8I0DTU5_9FIRM</name>
<dbReference type="InterPro" id="IPR055438">
    <property type="entry name" value="AstE_AspA_cat"/>
</dbReference>
<dbReference type="CDD" id="cd06253">
    <property type="entry name" value="M14_ASTE_ASPA-like"/>
    <property type="match status" value="1"/>
</dbReference>
<evidence type="ECO:0000256" key="3">
    <source>
        <dbReference type="ARBA" id="ARBA00022801"/>
    </source>
</evidence>